<dbReference type="STRING" id="866771.HMPREF9296_1837"/>
<protein>
    <submittedName>
        <fullName evidence="1">Uncharacterized protein</fullName>
    </submittedName>
</protein>
<dbReference type="EMBL" id="AEDO01000056">
    <property type="protein sequence ID" value="EFL45137.1"/>
    <property type="molecule type" value="Genomic_DNA"/>
</dbReference>
<organism evidence="1 2">
    <name type="scientific">Prevotella disiens FB035-09AN</name>
    <dbReference type="NCBI Taxonomy" id="866771"/>
    <lineage>
        <taxon>Bacteria</taxon>
        <taxon>Pseudomonadati</taxon>
        <taxon>Bacteroidota</taxon>
        <taxon>Bacteroidia</taxon>
        <taxon>Bacteroidales</taxon>
        <taxon>Prevotellaceae</taxon>
        <taxon>Prevotella</taxon>
    </lineage>
</organism>
<dbReference type="AlphaFoldDB" id="E1KTM4"/>
<comment type="caution">
    <text evidence="1">The sequence shown here is derived from an EMBL/GenBank/DDBJ whole genome shotgun (WGS) entry which is preliminary data.</text>
</comment>
<dbReference type="Proteomes" id="UP000003610">
    <property type="component" value="Unassembled WGS sequence"/>
</dbReference>
<gene>
    <name evidence="1" type="ORF">HMPREF9296_1837</name>
</gene>
<evidence type="ECO:0000313" key="1">
    <source>
        <dbReference type="EMBL" id="EFL45137.1"/>
    </source>
</evidence>
<accession>E1KTM4</accession>
<proteinExistence type="predicted"/>
<evidence type="ECO:0000313" key="2">
    <source>
        <dbReference type="Proteomes" id="UP000003610"/>
    </source>
</evidence>
<sequence>MYLCAIPFIVTPKSAITNIVRTFKKFFLFCKVIAFMVLSMAL</sequence>
<reference evidence="1 2" key="1">
    <citation type="submission" date="2010-08" db="EMBL/GenBank/DDBJ databases">
        <authorList>
            <person name="Durkin A.S."/>
            <person name="Madupu R."/>
            <person name="Torralba M."/>
            <person name="Gillis M."/>
            <person name="Methe B."/>
            <person name="Sutton G."/>
            <person name="Nelson K.E."/>
        </authorList>
    </citation>
    <scope>NUCLEOTIDE SEQUENCE [LARGE SCALE GENOMIC DNA]</scope>
    <source>
        <strain evidence="1 2">FB035-09AN</strain>
    </source>
</reference>
<name>E1KTM4_9BACT</name>